<dbReference type="AlphaFoldDB" id="A0A4R5CC65"/>
<feature type="domain" description="Carrier" evidence="1">
    <location>
        <begin position="1"/>
        <end position="82"/>
    </location>
</feature>
<comment type="caution">
    <text evidence="2">The sequence shown here is derived from an EMBL/GenBank/DDBJ whole genome shotgun (WGS) entry which is preliminary data.</text>
</comment>
<accession>A0A4R5CC65</accession>
<proteinExistence type="predicted"/>
<dbReference type="RefSeq" id="WP_131889200.1">
    <property type="nucleotide sequence ID" value="NZ_SMKU01000006.1"/>
</dbReference>
<protein>
    <submittedName>
        <fullName evidence="2">Acyl carrier protein</fullName>
    </submittedName>
</protein>
<reference evidence="2 3" key="1">
    <citation type="submission" date="2019-03" db="EMBL/GenBank/DDBJ databases">
        <title>Draft genome sequences of novel Actinobacteria.</title>
        <authorList>
            <person name="Sahin N."/>
            <person name="Ay H."/>
            <person name="Saygin H."/>
        </authorList>
    </citation>
    <scope>NUCLEOTIDE SEQUENCE [LARGE SCALE GENOMIC DNA]</scope>
    <source>
        <strain evidence="2 3">H3C3</strain>
    </source>
</reference>
<keyword evidence="3" id="KW-1185">Reference proteome</keyword>
<dbReference type="OrthoDB" id="3537906at2"/>
<name>A0A4R5CC65_9ACTN</name>
<evidence type="ECO:0000259" key="1">
    <source>
        <dbReference type="PROSITE" id="PS50075"/>
    </source>
</evidence>
<gene>
    <name evidence="2" type="ORF">E1298_03135</name>
</gene>
<dbReference type="SUPFAM" id="SSF47336">
    <property type="entry name" value="ACP-like"/>
    <property type="match status" value="1"/>
</dbReference>
<dbReference type="InterPro" id="IPR036736">
    <property type="entry name" value="ACP-like_sf"/>
</dbReference>
<sequence length="87" mass="9315">MTKADLERLLNESLLEEDAPRDPVRLTDENLDTEFGDLGVDSVAVAEVLIVLSDTYQIAISDEQAESLTTPRALIDLVASLTAGGQG</sequence>
<evidence type="ECO:0000313" key="2">
    <source>
        <dbReference type="EMBL" id="TDD96449.1"/>
    </source>
</evidence>
<dbReference type="Pfam" id="PF00550">
    <property type="entry name" value="PP-binding"/>
    <property type="match status" value="1"/>
</dbReference>
<organism evidence="2 3">
    <name type="scientific">Actinomadura rubrisoli</name>
    <dbReference type="NCBI Taxonomy" id="2530368"/>
    <lineage>
        <taxon>Bacteria</taxon>
        <taxon>Bacillati</taxon>
        <taxon>Actinomycetota</taxon>
        <taxon>Actinomycetes</taxon>
        <taxon>Streptosporangiales</taxon>
        <taxon>Thermomonosporaceae</taxon>
        <taxon>Actinomadura</taxon>
    </lineage>
</organism>
<dbReference type="Gene3D" id="1.10.1200.10">
    <property type="entry name" value="ACP-like"/>
    <property type="match status" value="1"/>
</dbReference>
<dbReference type="EMBL" id="SMKU01000006">
    <property type="protein sequence ID" value="TDD96449.1"/>
    <property type="molecule type" value="Genomic_DNA"/>
</dbReference>
<dbReference type="InterPro" id="IPR009081">
    <property type="entry name" value="PP-bd_ACP"/>
</dbReference>
<evidence type="ECO:0000313" key="3">
    <source>
        <dbReference type="Proteomes" id="UP000294513"/>
    </source>
</evidence>
<dbReference type="PROSITE" id="PS50075">
    <property type="entry name" value="CARRIER"/>
    <property type="match status" value="1"/>
</dbReference>
<dbReference type="Proteomes" id="UP000294513">
    <property type="component" value="Unassembled WGS sequence"/>
</dbReference>